<evidence type="ECO:0000256" key="1">
    <source>
        <dbReference type="SAM" id="MobiDB-lite"/>
    </source>
</evidence>
<feature type="transmembrane region" description="Helical" evidence="2">
    <location>
        <begin position="155"/>
        <end position="181"/>
    </location>
</feature>
<accession>A0A1Q3ELY7</accession>
<evidence type="ECO:0000313" key="4">
    <source>
        <dbReference type="EMBL" id="GAW08191.1"/>
    </source>
</evidence>
<dbReference type="AlphaFoldDB" id="A0A1Q3ELY7"/>
<organism evidence="4 5">
    <name type="scientific">Lentinula edodes</name>
    <name type="common">Shiitake mushroom</name>
    <name type="synonym">Lentinus edodes</name>
    <dbReference type="NCBI Taxonomy" id="5353"/>
    <lineage>
        <taxon>Eukaryota</taxon>
        <taxon>Fungi</taxon>
        <taxon>Dikarya</taxon>
        <taxon>Basidiomycota</taxon>
        <taxon>Agaricomycotina</taxon>
        <taxon>Agaricomycetes</taxon>
        <taxon>Agaricomycetidae</taxon>
        <taxon>Agaricales</taxon>
        <taxon>Marasmiineae</taxon>
        <taxon>Omphalotaceae</taxon>
        <taxon>Lentinula</taxon>
    </lineage>
</organism>
<evidence type="ECO:0000259" key="3">
    <source>
        <dbReference type="Pfam" id="PF20152"/>
    </source>
</evidence>
<comment type="caution">
    <text evidence="4">The sequence shown here is derived from an EMBL/GenBank/DDBJ whole genome shotgun (WGS) entry which is preliminary data.</text>
</comment>
<dbReference type="STRING" id="5353.A0A1Q3ELY7"/>
<evidence type="ECO:0000313" key="5">
    <source>
        <dbReference type="Proteomes" id="UP000188533"/>
    </source>
</evidence>
<keyword evidence="2" id="KW-0812">Transmembrane</keyword>
<keyword evidence="2" id="KW-0472">Membrane</keyword>
<feature type="domain" description="DUF6534" evidence="3">
    <location>
        <begin position="166"/>
        <end position="252"/>
    </location>
</feature>
<evidence type="ECO:0000256" key="2">
    <source>
        <dbReference type="SAM" id="Phobius"/>
    </source>
</evidence>
<reference evidence="4 5" key="2">
    <citation type="submission" date="2017-02" db="EMBL/GenBank/DDBJ databases">
        <title>A genome survey and senescence transcriptome analysis in Lentinula edodes.</title>
        <authorList>
            <person name="Sakamoto Y."/>
            <person name="Nakade K."/>
            <person name="Sato S."/>
            <person name="Yoshida Y."/>
            <person name="Miyazaki K."/>
            <person name="Natsume S."/>
            <person name="Konno N."/>
        </authorList>
    </citation>
    <scope>NUCLEOTIDE SEQUENCE [LARGE SCALE GENOMIC DNA]</scope>
    <source>
        <strain evidence="4 5">NBRC 111202</strain>
    </source>
</reference>
<keyword evidence="5" id="KW-1185">Reference proteome</keyword>
<feature type="transmembrane region" description="Helical" evidence="2">
    <location>
        <begin position="201"/>
        <end position="223"/>
    </location>
</feature>
<keyword evidence="2" id="KW-1133">Transmembrane helix</keyword>
<feature type="compositionally biased region" description="Basic and acidic residues" evidence="1">
    <location>
        <begin position="311"/>
        <end position="325"/>
    </location>
</feature>
<proteinExistence type="predicted"/>
<reference evidence="4 5" key="1">
    <citation type="submission" date="2016-08" db="EMBL/GenBank/DDBJ databases">
        <authorList>
            <consortium name="Lentinula edodes genome sequencing consortium"/>
            <person name="Sakamoto Y."/>
            <person name="Nakade K."/>
            <person name="Sato S."/>
            <person name="Yoshida Y."/>
            <person name="Miyazaki K."/>
            <person name="Natsume S."/>
            <person name="Konno N."/>
        </authorList>
    </citation>
    <scope>NUCLEOTIDE SEQUENCE [LARGE SCALE GENOMIC DNA]</scope>
    <source>
        <strain evidence="4 5">NBRC 111202</strain>
    </source>
</reference>
<dbReference type="PANTHER" id="PTHR40465:SF1">
    <property type="entry name" value="DUF6534 DOMAIN-CONTAINING PROTEIN"/>
    <property type="match status" value="1"/>
</dbReference>
<dbReference type="PANTHER" id="PTHR40465">
    <property type="entry name" value="CHROMOSOME 1, WHOLE GENOME SHOTGUN SEQUENCE"/>
    <property type="match status" value="1"/>
</dbReference>
<protein>
    <recommendedName>
        <fullName evidence="3">DUF6534 domain-containing protein</fullName>
    </recommendedName>
</protein>
<feature type="region of interest" description="Disordered" evidence="1">
    <location>
        <begin position="305"/>
        <end position="325"/>
    </location>
</feature>
<dbReference type="InterPro" id="IPR045339">
    <property type="entry name" value="DUF6534"/>
</dbReference>
<gene>
    <name evidence="4" type="ORF">LENED_010237</name>
</gene>
<dbReference type="Pfam" id="PF20152">
    <property type="entry name" value="DUF6534"/>
    <property type="match status" value="1"/>
</dbReference>
<feature type="transmembrane region" description="Helical" evidence="2">
    <location>
        <begin position="30"/>
        <end position="52"/>
    </location>
</feature>
<sequence length="325" mass="35291">MTSTCTPGIWLKTEGIAEQSPAPPPLDASLGAIIIGSILAFCLYGAMGIQVYCYYQHNFNKDPFWIKFLTVVTHFGDYSYLTVAHWPLSYSVAMSTLISAPVQTFYAFRISTLSKKVWVLCLSILASIIRVALGFTDAALSEKATELLVFQHKFLGYIVGALAVGIAVDIVNTISLILLLLKNKGMSMRSSRKTIDRLVLWTVETGLLTSIANFMSLILALSIQSQATWVGPILFTAKLYSNALLASLNGRVSLKATISLVHTHISSFSPAYAPSSSDGTGIQFNGQSHNSGLVLRSFAHTTTSHIEATQDNERSTDVIKSDPEA</sequence>
<dbReference type="Proteomes" id="UP000188533">
    <property type="component" value="Unassembled WGS sequence"/>
</dbReference>
<feature type="transmembrane region" description="Helical" evidence="2">
    <location>
        <begin position="117"/>
        <end position="135"/>
    </location>
</feature>
<name>A0A1Q3ELY7_LENED</name>
<dbReference type="EMBL" id="BDGU01000597">
    <property type="protein sequence ID" value="GAW08191.1"/>
    <property type="molecule type" value="Genomic_DNA"/>
</dbReference>